<evidence type="ECO:0000256" key="4">
    <source>
        <dbReference type="ARBA" id="ARBA00022741"/>
    </source>
</evidence>
<dbReference type="InterPro" id="IPR022672">
    <property type="entry name" value="Hexokinase_N"/>
</dbReference>
<evidence type="ECO:0000256" key="10">
    <source>
        <dbReference type="SAM" id="Phobius"/>
    </source>
</evidence>
<name>A0A8E2JPW3_9PEZI</name>
<keyword evidence="3 8" id="KW-0808">Transferase</keyword>
<dbReference type="GO" id="GO:0006096">
    <property type="term" value="P:glycolytic process"/>
    <property type="evidence" value="ECO:0007669"/>
    <property type="project" value="UniProtKB-UniPathway"/>
</dbReference>
<evidence type="ECO:0000256" key="9">
    <source>
        <dbReference type="SAM" id="MobiDB-lite"/>
    </source>
</evidence>
<evidence type="ECO:0000313" key="14">
    <source>
        <dbReference type="Proteomes" id="UP000250140"/>
    </source>
</evidence>
<evidence type="ECO:0000256" key="7">
    <source>
        <dbReference type="ARBA" id="ARBA00023152"/>
    </source>
</evidence>
<dbReference type="Proteomes" id="UP000250140">
    <property type="component" value="Unassembled WGS sequence"/>
</dbReference>
<dbReference type="PRINTS" id="PR00475">
    <property type="entry name" value="HEXOKINASE"/>
</dbReference>
<keyword evidence="10" id="KW-0812">Transmembrane</keyword>
<dbReference type="FunFam" id="3.30.420.40:FF:000034">
    <property type="entry name" value="Phosphotransferase"/>
    <property type="match status" value="1"/>
</dbReference>
<evidence type="ECO:0000259" key="12">
    <source>
        <dbReference type="Pfam" id="PF03727"/>
    </source>
</evidence>
<organism evidence="13 14">
    <name type="scientific">Glonium stellatum</name>
    <dbReference type="NCBI Taxonomy" id="574774"/>
    <lineage>
        <taxon>Eukaryota</taxon>
        <taxon>Fungi</taxon>
        <taxon>Dikarya</taxon>
        <taxon>Ascomycota</taxon>
        <taxon>Pezizomycotina</taxon>
        <taxon>Dothideomycetes</taxon>
        <taxon>Pleosporomycetidae</taxon>
        <taxon>Gloniales</taxon>
        <taxon>Gloniaceae</taxon>
        <taxon>Glonium</taxon>
    </lineage>
</organism>
<evidence type="ECO:0000256" key="3">
    <source>
        <dbReference type="ARBA" id="ARBA00022679"/>
    </source>
</evidence>
<dbReference type="SUPFAM" id="SSF53067">
    <property type="entry name" value="Actin-like ATPase domain"/>
    <property type="match status" value="2"/>
</dbReference>
<dbReference type="Pfam" id="PF00349">
    <property type="entry name" value="Hexokinase_1"/>
    <property type="match status" value="1"/>
</dbReference>
<dbReference type="Pfam" id="PF03727">
    <property type="entry name" value="Hexokinase_2"/>
    <property type="match status" value="1"/>
</dbReference>
<keyword evidence="5 8" id="KW-0418">Kinase</keyword>
<dbReference type="UniPathway" id="UPA00109">
    <property type="reaction ID" value="UER00180"/>
</dbReference>
<protein>
    <recommendedName>
        <fullName evidence="8">Phosphotransferase</fullName>
        <ecNumber evidence="8">2.7.1.-</ecNumber>
    </recommendedName>
</protein>
<dbReference type="GO" id="GO:0008865">
    <property type="term" value="F:fructokinase activity"/>
    <property type="evidence" value="ECO:0007669"/>
    <property type="project" value="TreeGrafter"/>
</dbReference>
<keyword evidence="10" id="KW-1133">Transmembrane helix</keyword>
<evidence type="ECO:0000256" key="2">
    <source>
        <dbReference type="ARBA" id="ARBA00009225"/>
    </source>
</evidence>
<dbReference type="PANTHER" id="PTHR19443:SF30">
    <property type="entry name" value="GLUCOKINASE-1-RELATED"/>
    <property type="match status" value="1"/>
</dbReference>
<dbReference type="InterPro" id="IPR043129">
    <property type="entry name" value="ATPase_NBD"/>
</dbReference>
<dbReference type="Gene3D" id="1.10.287.1250">
    <property type="match status" value="1"/>
</dbReference>
<evidence type="ECO:0000259" key="11">
    <source>
        <dbReference type="Pfam" id="PF00349"/>
    </source>
</evidence>
<sequence>MPLRRSPCVAINCSPSIDAQPPSTPATILKQHPHLTSSGPTHPCATHSPTNVDNTSPPRYKPRLPKRAHGLRSPPTSPALNSNVTNSWRACSSQPSLANCVSKSPPSTSASTSVGGRRAALVRQLCKPRHIFSLTVVILLLLIQFLLPRLPHNTFFGFSRSRHVWPATASCPASPILSSPKVCPKVEQQLEFSHTFYTRTKPSMKLAEEAQRVAAEFDFPAEGVRKAVKEFIREMDEGLQKDGTELSQIPTYVTAVPNGTEKGLYMAVDLGGTNFRVCSIQLHGNTTFSLTQSKVAIPRELMVAKTSKELFSFLAKQIENFLKAHHSEHYSSHIGRRNTGSVEQGPKEEIFNLGFTFSFPVRQVGINKGLLMRWTKGFDIQDTVGKDVCALLQAEIDVLGLPVRVAALVNDTVGTLMARSYTSPGKTGTVLGAIFGTGTNGAYVEKLSKVTKLTQNKDAGAFDTSTGEMIINTEWGSFDNTLRTLPTTPYDTALDRASVNPGIQMFEKRVSGMFLGELLRRALLGLLADPAIPLFRDDSSAT</sequence>
<dbReference type="InterPro" id="IPR022673">
    <property type="entry name" value="Hexokinase_C"/>
</dbReference>
<keyword evidence="10" id="KW-0472">Membrane</keyword>
<dbReference type="InterPro" id="IPR019807">
    <property type="entry name" value="Hexokinase_BS"/>
</dbReference>
<proteinExistence type="inferred from homology"/>
<reference evidence="13 14" key="1">
    <citation type="journal article" date="2016" name="Nat. Commun.">
        <title>Ectomycorrhizal ecology is imprinted in the genome of the dominant symbiotic fungus Cenococcum geophilum.</title>
        <authorList>
            <consortium name="DOE Joint Genome Institute"/>
            <person name="Peter M."/>
            <person name="Kohler A."/>
            <person name="Ohm R.A."/>
            <person name="Kuo A."/>
            <person name="Krutzmann J."/>
            <person name="Morin E."/>
            <person name="Arend M."/>
            <person name="Barry K.W."/>
            <person name="Binder M."/>
            <person name="Choi C."/>
            <person name="Clum A."/>
            <person name="Copeland A."/>
            <person name="Grisel N."/>
            <person name="Haridas S."/>
            <person name="Kipfer T."/>
            <person name="LaButti K."/>
            <person name="Lindquist E."/>
            <person name="Lipzen A."/>
            <person name="Maire R."/>
            <person name="Meier B."/>
            <person name="Mihaltcheva S."/>
            <person name="Molinier V."/>
            <person name="Murat C."/>
            <person name="Poggeler S."/>
            <person name="Quandt C.A."/>
            <person name="Sperisen C."/>
            <person name="Tritt A."/>
            <person name="Tisserant E."/>
            <person name="Crous P.W."/>
            <person name="Henrissat B."/>
            <person name="Nehls U."/>
            <person name="Egli S."/>
            <person name="Spatafora J.W."/>
            <person name="Grigoriev I.V."/>
            <person name="Martin F.M."/>
        </authorList>
    </citation>
    <scope>NUCLEOTIDE SEQUENCE [LARGE SCALE GENOMIC DNA]</scope>
    <source>
        <strain evidence="13 14">CBS 207.34</strain>
    </source>
</reference>
<dbReference type="GO" id="GO:0005829">
    <property type="term" value="C:cytosol"/>
    <property type="evidence" value="ECO:0007669"/>
    <property type="project" value="TreeGrafter"/>
</dbReference>
<feature type="domain" description="Hexokinase N-terminal" evidence="11">
    <location>
        <begin position="210"/>
        <end position="421"/>
    </location>
</feature>
<feature type="non-terminal residue" evidence="13">
    <location>
        <position position="1"/>
    </location>
</feature>
<keyword evidence="7 8" id="KW-0324">Glycolysis</keyword>
<evidence type="ECO:0000256" key="5">
    <source>
        <dbReference type="ARBA" id="ARBA00022777"/>
    </source>
</evidence>
<dbReference type="GO" id="GO:0001678">
    <property type="term" value="P:intracellular glucose homeostasis"/>
    <property type="evidence" value="ECO:0007669"/>
    <property type="project" value="InterPro"/>
</dbReference>
<feature type="transmembrane region" description="Helical" evidence="10">
    <location>
        <begin position="131"/>
        <end position="150"/>
    </location>
</feature>
<dbReference type="Gene3D" id="3.40.367.20">
    <property type="match status" value="1"/>
</dbReference>
<dbReference type="GO" id="GO:0005739">
    <property type="term" value="C:mitochondrion"/>
    <property type="evidence" value="ECO:0007669"/>
    <property type="project" value="TreeGrafter"/>
</dbReference>
<dbReference type="GO" id="GO:0006006">
    <property type="term" value="P:glucose metabolic process"/>
    <property type="evidence" value="ECO:0007669"/>
    <property type="project" value="TreeGrafter"/>
</dbReference>
<evidence type="ECO:0000256" key="1">
    <source>
        <dbReference type="ARBA" id="ARBA00004888"/>
    </source>
</evidence>
<dbReference type="PANTHER" id="PTHR19443">
    <property type="entry name" value="HEXOKINASE"/>
    <property type="match status" value="1"/>
</dbReference>
<feature type="compositionally biased region" description="Basic residues" evidence="9">
    <location>
        <begin position="60"/>
        <end position="70"/>
    </location>
</feature>
<dbReference type="EC" id="2.7.1.-" evidence="8"/>
<keyword evidence="6 8" id="KW-0067">ATP-binding</keyword>
<gene>
    <name evidence="13" type="ORF">AOQ84DRAFT_441649</name>
</gene>
<evidence type="ECO:0000256" key="8">
    <source>
        <dbReference type="RuleBase" id="RU362007"/>
    </source>
</evidence>
<dbReference type="GO" id="GO:0005524">
    <property type="term" value="F:ATP binding"/>
    <property type="evidence" value="ECO:0007669"/>
    <property type="project" value="UniProtKB-UniRule"/>
</dbReference>
<accession>A0A8E2JPW3</accession>
<dbReference type="Gene3D" id="3.30.420.40">
    <property type="match status" value="1"/>
</dbReference>
<feature type="domain" description="Hexokinase C-terminal" evidence="12">
    <location>
        <begin position="431"/>
        <end position="533"/>
    </location>
</feature>
<dbReference type="GO" id="GO:0004340">
    <property type="term" value="F:glucokinase activity"/>
    <property type="evidence" value="ECO:0007669"/>
    <property type="project" value="TreeGrafter"/>
</dbReference>
<evidence type="ECO:0000313" key="13">
    <source>
        <dbReference type="EMBL" id="OCL05118.1"/>
    </source>
</evidence>
<evidence type="ECO:0000256" key="6">
    <source>
        <dbReference type="ARBA" id="ARBA00022840"/>
    </source>
</evidence>
<dbReference type="PROSITE" id="PS00378">
    <property type="entry name" value="HEXOKINASE_1"/>
    <property type="match status" value="1"/>
</dbReference>
<dbReference type="InterPro" id="IPR001312">
    <property type="entry name" value="Hexokinase"/>
</dbReference>
<feature type="compositionally biased region" description="Polar residues" evidence="9">
    <location>
        <begin position="47"/>
        <end position="57"/>
    </location>
</feature>
<dbReference type="OrthoDB" id="419537at2759"/>
<feature type="region of interest" description="Disordered" evidence="9">
    <location>
        <begin position="19"/>
        <end position="85"/>
    </location>
</feature>
<dbReference type="AlphaFoldDB" id="A0A8E2JPW3"/>
<keyword evidence="14" id="KW-1185">Reference proteome</keyword>
<keyword evidence="4 8" id="KW-0547">Nucleotide-binding</keyword>
<comment type="pathway">
    <text evidence="1">Carbohydrate degradation; glycolysis; D-glyceraldehyde 3-phosphate and glycerone phosphate from D-glucose: step 1/4.</text>
</comment>
<dbReference type="EMBL" id="KV750376">
    <property type="protein sequence ID" value="OCL05118.1"/>
    <property type="molecule type" value="Genomic_DNA"/>
</dbReference>
<dbReference type="GO" id="GO:0005536">
    <property type="term" value="F:D-glucose binding"/>
    <property type="evidence" value="ECO:0007669"/>
    <property type="project" value="InterPro"/>
</dbReference>
<dbReference type="PROSITE" id="PS51748">
    <property type="entry name" value="HEXOKINASE_2"/>
    <property type="match status" value="1"/>
</dbReference>
<comment type="similarity">
    <text evidence="2 8">Belongs to the hexokinase family.</text>
</comment>